<proteinExistence type="predicted"/>
<dbReference type="EMBL" id="UYRT01080681">
    <property type="protein sequence ID" value="VDN23184.1"/>
    <property type="molecule type" value="Genomic_DNA"/>
</dbReference>
<reference evidence="3" key="1">
    <citation type="submission" date="2016-06" db="UniProtKB">
        <authorList>
            <consortium name="WormBaseParasite"/>
        </authorList>
    </citation>
    <scope>IDENTIFICATION</scope>
</reference>
<protein>
    <submittedName>
        <fullName evidence="3">DUF5753 domain-containing protein</fullName>
    </submittedName>
</protein>
<gene>
    <name evidence="1" type="ORF">GPUH_LOCUS13892</name>
</gene>
<dbReference type="Proteomes" id="UP000271098">
    <property type="component" value="Unassembled WGS sequence"/>
</dbReference>
<organism evidence="3">
    <name type="scientific">Gongylonema pulchrum</name>
    <dbReference type="NCBI Taxonomy" id="637853"/>
    <lineage>
        <taxon>Eukaryota</taxon>
        <taxon>Metazoa</taxon>
        <taxon>Ecdysozoa</taxon>
        <taxon>Nematoda</taxon>
        <taxon>Chromadorea</taxon>
        <taxon>Rhabditida</taxon>
        <taxon>Spirurina</taxon>
        <taxon>Spiruromorpha</taxon>
        <taxon>Spiruroidea</taxon>
        <taxon>Gongylonematidae</taxon>
        <taxon>Gongylonema</taxon>
    </lineage>
</organism>
<evidence type="ECO:0000313" key="3">
    <source>
        <dbReference type="WBParaSite" id="GPUH_0001390701-mRNA-1"/>
    </source>
</evidence>
<evidence type="ECO:0000313" key="2">
    <source>
        <dbReference type="Proteomes" id="UP000271098"/>
    </source>
</evidence>
<keyword evidence="2" id="KW-1185">Reference proteome</keyword>
<dbReference type="WBParaSite" id="GPUH_0001390701-mRNA-1">
    <property type="protein sequence ID" value="GPUH_0001390701-mRNA-1"/>
    <property type="gene ID" value="GPUH_0001390701"/>
</dbReference>
<accession>A0A183DYV1</accession>
<reference evidence="1 2" key="2">
    <citation type="submission" date="2018-11" db="EMBL/GenBank/DDBJ databases">
        <authorList>
            <consortium name="Pathogen Informatics"/>
        </authorList>
    </citation>
    <scope>NUCLEOTIDE SEQUENCE [LARGE SCALE GENOMIC DNA]</scope>
</reference>
<evidence type="ECO:0000313" key="1">
    <source>
        <dbReference type="EMBL" id="VDN23184.1"/>
    </source>
</evidence>
<sequence>MLKEQVAVARLHKAAEYGEVVERVMVAPLDTVVGQDPRRETRYSDTAADTRCSCGPGYSNGFRVAR</sequence>
<dbReference type="AlphaFoldDB" id="A0A183DYV1"/>
<name>A0A183DYV1_9BILA</name>